<proteinExistence type="inferred from homology"/>
<feature type="transmembrane region" description="Helical" evidence="7">
    <location>
        <begin position="223"/>
        <end position="245"/>
    </location>
</feature>
<feature type="transmembrane region" description="Helical" evidence="7">
    <location>
        <begin position="186"/>
        <end position="211"/>
    </location>
</feature>
<dbReference type="InterPro" id="IPR052337">
    <property type="entry name" value="SAT4-like"/>
</dbReference>
<gene>
    <name evidence="9" type="ORF">GTA08_BOTSDO03595</name>
</gene>
<evidence type="ECO:0000256" key="4">
    <source>
        <dbReference type="ARBA" id="ARBA00023136"/>
    </source>
</evidence>
<evidence type="ECO:0000313" key="9">
    <source>
        <dbReference type="EMBL" id="KAF4308483.1"/>
    </source>
</evidence>
<dbReference type="InterPro" id="IPR049326">
    <property type="entry name" value="Rhodopsin_dom_fungi"/>
</dbReference>
<comment type="subcellular location">
    <subcellularLocation>
        <location evidence="1">Membrane</location>
        <topology evidence="1">Multi-pass membrane protein</topology>
    </subcellularLocation>
</comment>
<evidence type="ECO:0000256" key="7">
    <source>
        <dbReference type="SAM" id="Phobius"/>
    </source>
</evidence>
<feature type="transmembrane region" description="Helical" evidence="7">
    <location>
        <begin position="105"/>
        <end position="122"/>
    </location>
</feature>
<feature type="transmembrane region" description="Helical" evidence="7">
    <location>
        <begin position="142"/>
        <end position="166"/>
    </location>
</feature>
<feature type="region of interest" description="Disordered" evidence="6">
    <location>
        <begin position="340"/>
        <end position="415"/>
    </location>
</feature>
<dbReference type="EMBL" id="WWBZ02000022">
    <property type="protein sequence ID" value="KAF4308483.1"/>
    <property type="molecule type" value="Genomic_DNA"/>
</dbReference>
<evidence type="ECO:0000259" key="8">
    <source>
        <dbReference type="Pfam" id="PF20684"/>
    </source>
</evidence>
<dbReference type="Proteomes" id="UP000572817">
    <property type="component" value="Unassembled WGS sequence"/>
</dbReference>
<evidence type="ECO:0000256" key="5">
    <source>
        <dbReference type="ARBA" id="ARBA00038359"/>
    </source>
</evidence>
<dbReference type="PANTHER" id="PTHR33048">
    <property type="entry name" value="PTH11-LIKE INTEGRAL MEMBRANE PROTEIN (AFU_ORTHOLOGUE AFUA_5G11245)"/>
    <property type="match status" value="1"/>
</dbReference>
<evidence type="ECO:0000256" key="2">
    <source>
        <dbReference type="ARBA" id="ARBA00022692"/>
    </source>
</evidence>
<dbReference type="Pfam" id="PF20684">
    <property type="entry name" value="Fung_rhodopsin"/>
    <property type="match status" value="1"/>
</dbReference>
<evidence type="ECO:0000256" key="3">
    <source>
        <dbReference type="ARBA" id="ARBA00022989"/>
    </source>
</evidence>
<keyword evidence="2 7" id="KW-0812">Transmembrane</keyword>
<sequence>MASSFATEAFTLLGIGIVVIALRVVARATSVGVRSFQFDDYLMCVAATFPGGTQVIYSLETATAYIVGAWWFGLANNGMTDEQRRTLDPESHEYWLRVGGSKTQLVGWSLYTLLLWTLKLCMCHFYSRLTSGLYHLEIRVKIGYALIGMTYIATEISILLGCQPFTHNWQIYPDPGNFCQPAISKIDLYVTVILNVLTDMYLMSIPMPMLWRANLEIKRKISLILVFGGGVFVMMAGILRCALIIKDPINGAQAAGSWACRETFVAVVIGNAPMIYPLFRCGIEKVYSSAGLSRFGHSSHTGNDQPPGSLPSTWHDDDGGGGGEQGWDSKERIIIEEQGEIRGAKGDGASSSASGAGVAGLGGIDEEEGEVARVETQTTATGGGRDRSMSRTRTHSRAPSAVGGNANGLRSARASMRGSVSGVSASLGGIKVTKETDIRTEERTIGESTRTPSPPNDTQVEGFLDVNGAVEVMGRSESRFKYREDDGLEYTAYVGRGI</sequence>
<dbReference type="OrthoDB" id="2988756at2759"/>
<dbReference type="GO" id="GO:0016020">
    <property type="term" value="C:membrane"/>
    <property type="evidence" value="ECO:0007669"/>
    <property type="project" value="UniProtKB-SubCell"/>
</dbReference>
<feature type="domain" description="Rhodopsin" evidence="8">
    <location>
        <begin position="22"/>
        <end position="280"/>
    </location>
</feature>
<keyword evidence="10" id="KW-1185">Reference proteome</keyword>
<protein>
    <recommendedName>
        <fullName evidence="8">Rhodopsin domain-containing protein</fullName>
    </recommendedName>
</protein>
<name>A0A8H4IXX0_9PEZI</name>
<comment type="similarity">
    <text evidence="5">Belongs to the SAT4 family.</text>
</comment>
<evidence type="ECO:0000256" key="1">
    <source>
        <dbReference type="ARBA" id="ARBA00004141"/>
    </source>
</evidence>
<organism evidence="9 10">
    <name type="scientific">Botryosphaeria dothidea</name>
    <dbReference type="NCBI Taxonomy" id="55169"/>
    <lineage>
        <taxon>Eukaryota</taxon>
        <taxon>Fungi</taxon>
        <taxon>Dikarya</taxon>
        <taxon>Ascomycota</taxon>
        <taxon>Pezizomycotina</taxon>
        <taxon>Dothideomycetes</taxon>
        <taxon>Dothideomycetes incertae sedis</taxon>
        <taxon>Botryosphaeriales</taxon>
        <taxon>Botryosphaeriaceae</taxon>
        <taxon>Botryosphaeria</taxon>
    </lineage>
</organism>
<keyword evidence="4 7" id="KW-0472">Membrane</keyword>
<feature type="region of interest" description="Disordered" evidence="6">
    <location>
        <begin position="297"/>
        <end position="328"/>
    </location>
</feature>
<keyword evidence="3 7" id="KW-1133">Transmembrane helix</keyword>
<evidence type="ECO:0000256" key="6">
    <source>
        <dbReference type="SAM" id="MobiDB-lite"/>
    </source>
</evidence>
<feature type="compositionally biased region" description="Polar residues" evidence="6">
    <location>
        <begin position="297"/>
        <end position="312"/>
    </location>
</feature>
<feature type="compositionally biased region" description="Low complexity" evidence="6">
    <location>
        <begin position="347"/>
        <end position="356"/>
    </location>
</feature>
<evidence type="ECO:0000313" key="10">
    <source>
        <dbReference type="Proteomes" id="UP000572817"/>
    </source>
</evidence>
<comment type="caution">
    <text evidence="9">The sequence shown here is derived from an EMBL/GenBank/DDBJ whole genome shotgun (WGS) entry which is preliminary data.</text>
</comment>
<dbReference type="AlphaFoldDB" id="A0A8H4IXX0"/>
<accession>A0A8H4IXX0</accession>
<dbReference type="PANTHER" id="PTHR33048:SF2">
    <property type="entry name" value="SRPK"/>
    <property type="match status" value="1"/>
</dbReference>
<reference evidence="9" key="1">
    <citation type="submission" date="2020-04" db="EMBL/GenBank/DDBJ databases">
        <title>Genome Assembly and Annotation of Botryosphaeria dothidea sdau 11-99, a Latent Pathogen of Apple Fruit Ring Rot in China.</title>
        <authorList>
            <person name="Yu C."/>
            <person name="Diao Y."/>
            <person name="Lu Q."/>
            <person name="Zhao J."/>
            <person name="Cui S."/>
            <person name="Peng C."/>
            <person name="He B."/>
            <person name="Liu H."/>
        </authorList>
    </citation>
    <scope>NUCLEOTIDE SEQUENCE [LARGE SCALE GENOMIC DNA]</scope>
    <source>
        <strain evidence="9">Sdau11-99</strain>
    </source>
</reference>